<protein>
    <submittedName>
        <fullName evidence="1">Uncharacterized protein</fullName>
    </submittedName>
</protein>
<gene>
    <name evidence="1" type="ORF">GSCOC_T00040108001</name>
</gene>
<reference evidence="2" key="1">
    <citation type="journal article" date="2014" name="Science">
        <title>The coffee genome provides insight into the convergent evolution of caffeine biosynthesis.</title>
        <authorList>
            <person name="Denoeud F."/>
            <person name="Carretero-Paulet L."/>
            <person name="Dereeper A."/>
            <person name="Droc G."/>
            <person name="Guyot R."/>
            <person name="Pietrella M."/>
            <person name="Zheng C."/>
            <person name="Alberti A."/>
            <person name="Anthony F."/>
            <person name="Aprea G."/>
            <person name="Aury J.M."/>
            <person name="Bento P."/>
            <person name="Bernard M."/>
            <person name="Bocs S."/>
            <person name="Campa C."/>
            <person name="Cenci A."/>
            <person name="Combes M.C."/>
            <person name="Crouzillat D."/>
            <person name="Da Silva C."/>
            <person name="Daddiego L."/>
            <person name="De Bellis F."/>
            <person name="Dussert S."/>
            <person name="Garsmeur O."/>
            <person name="Gayraud T."/>
            <person name="Guignon V."/>
            <person name="Jahn K."/>
            <person name="Jamilloux V."/>
            <person name="Joet T."/>
            <person name="Labadie K."/>
            <person name="Lan T."/>
            <person name="Leclercq J."/>
            <person name="Lepelley M."/>
            <person name="Leroy T."/>
            <person name="Li L.T."/>
            <person name="Librado P."/>
            <person name="Lopez L."/>
            <person name="Munoz A."/>
            <person name="Noel B."/>
            <person name="Pallavicini A."/>
            <person name="Perrotta G."/>
            <person name="Poncet V."/>
            <person name="Pot D."/>
            <person name="Priyono X."/>
            <person name="Rigoreau M."/>
            <person name="Rouard M."/>
            <person name="Rozas J."/>
            <person name="Tranchant-Dubreuil C."/>
            <person name="VanBuren R."/>
            <person name="Zhang Q."/>
            <person name="Andrade A.C."/>
            <person name="Argout X."/>
            <person name="Bertrand B."/>
            <person name="de Kochko A."/>
            <person name="Graziosi G."/>
            <person name="Henry R.J."/>
            <person name="Jayarama X."/>
            <person name="Ming R."/>
            <person name="Nagai C."/>
            <person name="Rounsley S."/>
            <person name="Sankoff D."/>
            <person name="Giuliano G."/>
            <person name="Albert V.A."/>
            <person name="Wincker P."/>
            <person name="Lashermes P."/>
        </authorList>
    </citation>
    <scope>NUCLEOTIDE SEQUENCE [LARGE SCALE GENOMIC DNA]</scope>
    <source>
        <strain evidence="2">cv. DH200-94</strain>
    </source>
</reference>
<evidence type="ECO:0000313" key="2">
    <source>
        <dbReference type="Proteomes" id="UP000295252"/>
    </source>
</evidence>
<evidence type="ECO:0000313" key="1">
    <source>
        <dbReference type="EMBL" id="CDP02653.1"/>
    </source>
</evidence>
<accession>A0A068U4W9</accession>
<keyword evidence="2" id="KW-1185">Reference proteome</keyword>
<dbReference type="Proteomes" id="UP000295252">
    <property type="component" value="Chromosome IX"/>
</dbReference>
<sequence>MGVSLVFSDITLWMQFILIGKEGSPLTFSSNRCRTYAGDGGTCS</sequence>
<name>A0A068U4W9_COFCA</name>
<proteinExistence type="predicted"/>
<dbReference type="AlphaFoldDB" id="A0A068U4W9"/>
<dbReference type="Gramene" id="CDP02653">
    <property type="protein sequence ID" value="CDP02653"/>
    <property type="gene ID" value="GSCOC_T00040108001"/>
</dbReference>
<dbReference type="EMBL" id="HG739092">
    <property type="protein sequence ID" value="CDP02653.1"/>
    <property type="molecule type" value="Genomic_DNA"/>
</dbReference>
<organism evidence="1 2">
    <name type="scientific">Coffea canephora</name>
    <name type="common">Robusta coffee</name>
    <dbReference type="NCBI Taxonomy" id="49390"/>
    <lineage>
        <taxon>Eukaryota</taxon>
        <taxon>Viridiplantae</taxon>
        <taxon>Streptophyta</taxon>
        <taxon>Embryophyta</taxon>
        <taxon>Tracheophyta</taxon>
        <taxon>Spermatophyta</taxon>
        <taxon>Magnoliopsida</taxon>
        <taxon>eudicotyledons</taxon>
        <taxon>Gunneridae</taxon>
        <taxon>Pentapetalae</taxon>
        <taxon>asterids</taxon>
        <taxon>lamiids</taxon>
        <taxon>Gentianales</taxon>
        <taxon>Rubiaceae</taxon>
        <taxon>Ixoroideae</taxon>
        <taxon>Gardenieae complex</taxon>
        <taxon>Bertiereae - Coffeeae clade</taxon>
        <taxon>Coffeeae</taxon>
        <taxon>Coffea</taxon>
    </lineage>
</organism>
<dbReference type="InParanoid" id="A0A068U4W9"/>